<reference evidence="4" key="2">
    <citation type="submission" date="2020-12" db="UniProtKB">
        <authorList>
            <consortium name="WormBaseParasite"/>
        </authorList>
    </citation>
    <scope>IDENTIFICATION</scope>
</reference>
<dbReference type="Proteomes" id="UP000035682">
    <property type="component" value="Unplaced"/>
</dbReference>
<evidence type="ECO:0000313" key="3">
    <source>
        <dbReference type="Proteomes" id="UP000035682"/>
    </source>
</evidence>
<dbReference type="WBParaSite" id="SRAE_2000387000.1">
    <property type="protein sequence ID" value="SRAE_2000387000.1"/>
    <property type="gene ID" value="WBGene00264097"/>
</dbReference>
<dbReference type="OMA" id="DDRKTWE"/>
<dbReference type="RefSeq" id="XP_024508420.1">
    <property type="nucleotide sequence ID" value="XM_024655115.1"/>
</dbReference>
<evidence type="ECO:0000256" key="1">
    <source>
        <dbReference type="SAM" id="MobiDB-lite"/>
    </source>
</evidence>
<dbReference type="STRING" id="34506.A0A090LNZ4"/>
<dbReference type="EMBL" id="LN609529">
    <property type="protein sequence ID" value="CEF69220.1"/>
    <property type="molecule type" value="Genomic_DNA"/>
</dbReference>
<feature type="compositionally biased region" description="Basic and acidic residues" evidence="1">
    <location>
        <begin position="89"/>
        <end position="116"/>
    </location>
</feature>
<protein>
    <submittedName>
        <fullName evidence="2 4">Uncharacterized protein</fullName>
    </submittedName>
</protein>
<gene>
    <name evidence="2 4 5" type="ORF">SRAE_2000387000</name>
</gene>
<feature type="region of interest" description="Disordered" evidence="1">
    <location>
        <begin position="89"/>
        <end position="130"/>
    </location>
</feature>
<sequence length="323" mass="36455">MYTLKPNFSLDFTVIPAPVMYTLPSYYGDEITNLNTNSSSSDDKINYEIPEFVENEFISQQAKLIKDIIALKKNFDQLISKYASEPAKETVSKEIPDSKTKENQGKKEKQEKKEKVSSNNKDAPSKPVPKVFEYDTSLKDSAYIQRTDLKSSNPYCLPPTLIKFKEQKNVPKKNITVELSSTNSTWFDVLEAAAKKNNLPFDVKVIKNDKTTIPKASSEGVVAEGLVPVWKFLGSVMGIYSYDSDVFSNTIDKFLNLFAFQNSTKVSDDTWSKVGIFLGTYDTLSGSSDYSLADIIAYGEFLKNKKEYCNNIEIWANRVKSLI</sequence>
<accession>A0A090LNZ4</accession>
<dbReference type="WormBase" id="SRAE_2000387000">
    <property type="protein sequence ID" value="SRP01908"/>
    <property type="gene ID" value="WBGene00264097"/>
</dbReference>
<dbReference type="OrthoDB" id="5860472at2759"/>
<dbReference type="GeneID" id="36381590"/>
<evidence type="ECO:0000313" key="2">
    <source>
        <dbReference type="EMBL" id="CEF69220.1"/>
    </source>
</evidence>
<name>A0A090LNZ4_STRRB</name>
<proteinExistence type="predicted"/>
<reference evidence="2 3" key="1">
    <citation type="submission" date="2014-09" db="EMBL/GenBank/DDBJ databases">
        <authorList>
            <person name="Martin A.A."/>
        </authorList>
    </citation>
    <scope>NUCLEOTIDE SEQUENCE</scope>
    <source>
        <strain evidence="3">ED321</strain>
        <strain evidence="2">ED321 Heterogonic</strain>
    </source>
</reference>
<evidence type="ECO:0000313" key="4">
    <source>
        <dbReference type="WBParaSite" id="SRAE_2000387000.1"/>
    </source>
</evidence>
<evidence type="ECO:0000313" key="5">
    <source>
        <dbReference type="WormBase" id="SRAE_2000387000"/>
    </source>
</evidence>
<dbReference type="CTD" id="36381590"/>
<keyword evidence="3" id="KW-1185">Reference proteome</keyword>
<dbReference type="AlphaFoldDB" id="A0A090LNZ4"/>
<organism evidence="2">
    <name type="scientific">Strongyloides ratti</name>
    <name type="common">Parasitic roundworm</name>
    <dbReference type="NCBI Taxonomy" id="34506"/>
    <lineage>
        <taxon>Eukaryota</taxon>
        <taxon>Metazoa</taxon>
        <taxon>Ecdysozoa</taxon>
        <taxon>Nematoda</taxon>
        <taxon>Chromadorea</taxon>
        <taxon>Rhabditida</taxon>
        <taxon>Tylenchina</taxon>
        <taxon>Panagrolaimomorpha</taxon>
        <taxon>Strongyloidoidea</taxon>
        <taxon>Strongyloididae</taxon>
        <taxon>Strongyloides</taxon>
    </lineage>
</organism>